<dbReference type="Proteomes" id="UP000053820">
    <property type="component" value="Unassembled WGS sequence"/>
</dbReference>
<keyword evidence="3" id="KW-1185">Reference proteome</keyword>
<name>A0A0C9W7Y4_9AGAM</name>
<organism evidence="2 3">
    <name type="scientific">Hydnomerulius pinastri MD-312</name>
    <dbReference type="NCBI Taxonomy" id="994086"/>
    <lineage>
        <taxon>Eukaryota</taxon>
        <taxon>Fungi</taxon>
        <taxon>Dikarya</taxon>
        <taxon>Basidiomycota</taxon>
        <taxon>Agaricomycotina</taxon>
        <taxon>Agaricomycetes</taxon>
        <taxon>Agaricomycetidae</taxon>
        <taxon>Boletales</taxon>
        <taxon>Boletales incertae sedis</taxon>
        <taxon>Leucogyrophana</taxon>
    </lineage>
</organism>
<feature type="compositionally biased region" description="Basic and acidic residues" evidence="1">
    <location>
        <begin position="53"/>
        <end position="69"/>
    </location>
</feature>
<dbReference type="HOGENOM" id="CLU_1643919_0_0_1"/>
<dbReference type="EMBL" id="KN839850">
    <property type="protein sequence ID" value="KIJ63468.1"/>
    <property type="molecule type" value="Genomic_DNA"/>
</dbReference>
<evidence type="ECO:0000313" key="2">
    <source>
        <dbReference type="EMBL" id="KIJ63468.1"/>
    </source>
</evidence>
<evidence type="ECO:0000256" key="1">
    <source>
        <dbReference type="SAM" id="MobiDB-lite"/>
    </source>
</evidence>
<protein>
    <submittedName>
        <fullName evidence="2">Uncharacterized protein</fullName>
    </submittedName>
</protein>
<feature type="region of interest" description="Disordered" evidence="1">
    <location>
        <begin position="52"/>
        <end position="72"/>
    </location>
</feature>
<sequence>MPHSPPVIPLPPMHEVIKVKPHQTPSGAPAAKVAQPQSIGIRKMWKMATALRGKSEDQRPVELPERSTDSGEAVTILPGIAHYRDVAAPDLDARPQPDPWVGETRGPGYYTTHSVVDWPETPTRTHVLPNAGAEDTASQHEYRWVGCCGVQVYVRRSKRRK</sequence>
<gene>
    <name evidence="2" type="ORF">HYDPIDRAFT_112881</name>
</gene>
<reference evidence="2 3" key="1">
    <citation type="submission" date="2014-04" db="EMBL/GenBank/DDBJ databases">
        <title>Evolutionary Origins and Diversification of the Mycorrhizal Mutualists.</title>
        <authorList>
            <consortium name="DOE Joint Genome Institute"/>
            <consortium name="Mycorrhizal Genomics Consortium"/>
            <person name="Kohler A."/>
            <person name="Kuo A."/>
            <person name="Nagy L.G."/>
            <person name="Floudas D."/>
            <person name="Copeland A."/>
            <person name="Barry K.W."/>
            <person name="Cichocki N."/>
            <person name="Veneault-Fourrey C."/>
            <person name="LaButti K."/>
            <person name="Lindquist E.A."/>
            <person name="Lipzen A."/>
            <person name="Lundell T."/>
            <person name="Morin E."/>
            <person name="Murat C."/>
            <person name="Riley R."/>
            <person name="Ohm R."/>
            <person name="Sun H."/>
            <person name="Tunlid A."/>
            <person name="Henrissat B."/>
            <person name="Grigoriev I.V."/>
            <person name="Hibbett D.S."/>
            <person name="Martin F."/>
        </authorList>
    </citation>
    <scope>NUCLEOTIDE SEQUENCE [LARGE SCALE GENOMIC DNA]</scope>
    <source>
        <strain evidence="2 3">MD-312</strain>
    </source>
</reference>
<dbReference type="AlphaFoldDB" id="A0A0C9W7Y4"/>
<accession>A0A0C9W7Y4</accession>
<evidence type="ECO:0000313" key="3">
    <source>
        <dbReference type="Proteomes" id="UP000053820"/>
    </source>
</evidence>
<proteinExistence type="predicted"/>